<dbReference type="PRINTS" id="PR00237">
    <property type="entry name" value="GPCRRHODOPSN"/>
</dbReference>
<dbReference type="PANTHER" id="PTHR24243:SF208">
    <property type="entry name" value="PYROKININ-1 RECEPTOR"/>
    <property type="match status" value="1"/>
</dbReference>
<reference evidence="12" key="1">
    <citation type="submission" date="2022-11" db="UniProtKB">
        <authorList>
            <consortium name="WormBaseParasite"/>
        </authorList>
    </citation>
    <scope>IDENTIFICATION</scope>
</reference>
<dbReference type="InterPro" id="IPR017452">
    <property type="entry name" value="GPCR_Rhodpsn_7TM"/>
</dbReference>
<keyword evidence="3 9" id="KW-1133">Transmembrane helix</keyword>
<keyword evidence="7 8" id="KW-0807">Transducer</keyword>
<feature type="transmembrane region" description="Helical" evidence="9">
    <location>
        <begin position="215"/>
        <end position="237"/>
    </location>
</feature>
<evidence type="ECO:0000256" key="5">
    <source>
        <dbReference type="ARBA" id="ARBA00023136"/>
    </source>
</evidence>
<comment type="subcellular location">
    <subcellularLocation>
        <location evidence="1">Membrane</location>
        <topology evidence="1">Multi-pass membrane protein</topology>
    </subcellularLocation>
</comment>
<evidence type="ECO:0000313" key="12">
    <source>
        <dbReference type="WBParaSite" id="Gr19_v10_g6158.t2"/>
    </source>
</evidence>
<comment type="similarity">
    <text evidence="8">Belongs to the G-protein coupled receptor 1 family.</text>
</comment>
<feature type="domain" description="G-protein coupled receptors family 1 profile" evidence="10">
    <location>
        <begin position="75"/>
        <end position="276"/>
    </location>
</feature>
<protein>
    <submittedName>
        <fullName evidence="12">G-protein coupled receptors family 1 profile domain-containing protein</fullName>
    </submittedName>
</protein>
<evidence type="ECO:0000256" key="4">
    <source>
        <dbReference type="ARBA" id="ARBA00023040"/>
    </source>
</evidence>
<evidence type="ECO:0000256" key="8">
    <source>
        <dbReference type="RuleBase" id="RU000688"/>
    </source>
</evidence>
<keyword evidence="5 9" id="KW-0472">Membrane</keyword>
<organism evidence="11 12">
    <name type="scientific">Globodera rostochiensis</name>
    <name type="common">Golden nematode worm</name>
    <name type="synonym">Heterodera rostochiensis</name>
    <dbReference type="NCBI Taxonomy" id="31243"/>
    <lineage>
        <taxon>Eukaryota</taxon>
        <taxon>Metazoa</taxon>
        <taxon>Ecdysozoa</taxon>
        <taxon>Nematoda</taxon>
        <taxon>Chromadorea</taxon>
        <taxon>Rhabditida</taxon>
        <taxon>Tylenchina</taxon>
        <taxon>Tylenchomorpha</taxon>
        <taxon>Tylenchoidea</taxon>
        <taxon>Heteroderidae</taxon>
        <taxon>Heteroderinae</taxon>
        <taxon>Globodera</taxon>
    </lineage>
</organism>
<dbReference type="Pfam" id="PF00001">
    <property type="entry name" value="7tm_1"/>
    <property type="match status" value="1"/>
</dbReference>
<dbReference type="InterPro" id="IPR000276">
    <property type="entry name" value="GPCR_Rhodpsn"/>
</dbReference>
<dbReference type="PANTHER" id="PTHR24243">
    <property type="entry name" value="G-PROTEIN COUPLED RECEPTOR"/>
    <property type="match status" value="1"/>
</dbReference>
<dbReference type="CDD" id="cd00637">
    <property type="entry name" value="7tm_classA_rhodopsin-like"/>
    <property type="match status" value="1"/>
</dbReference>
<sequence length="325" mass="37740">MTVCATVARRSPLGVGVCIYARTRLKARAWRTNPYNNEIMLGMIAMNGSGNTTKIVLGDEALYVPFVISVFGLMGNLLTFMTIVLTDLKKNYVNKYILVLLGSDSLVLLNVFMRMFDNLDTVNFGLCVFVRYTWNTAIYVSNFAIISLTIERFFAIVYPLQHLRFSGLNRFNHLFALRRTAHDFASIQFSTSKAFKCNYDTESRYVDVLFHFPRILFQFVLTFVVVLGVNTFIFIKLRSRYVIIGNKKRKKSETGPGEMRSTNVLLAVVPVIYIFFQTNKGTYFFLGHHYCPAFRKEFCRKWLRRRATCRQRIHPVTTRRDEDFE</sequence>
<evidence type="ECO:0000256" key="9">
    <source>
        <dbReference type="SAM" id="Phobius"/>
    </source>
</evidence>
<accession>A0A914I329</accession>
<keyword evidence="11" id="KW-1185">Reference proteome</keyword>
<evidence type="ECO:0000256" key="1">
    <source>
        <dbReference type="ARBA" id="ARBA00004141"/>
    </source>
</evidence>
<feature type="transmembrane region" description="Helical" evidence="9">
    <location>
        <begin position="258"/>
        <end position="276"/>
    </location>
</feature>
<proteinExistence type="inferred from homology"/>
<dbReference type="WBParaSite" id="Gr19_v10_g6158.t2">
    <property type="protein sequence ID" value="Gr19_v10_g6158.t2"/>
    <property type="gene ID" value="Gr19_v10_g6158"/>
</dbReference>
<name>A0A914I329_GLORO</name>
<evidence type="ECO:0000259" key="10">
    <source>
        <dbReference type="PROSITE" id="PS50262"/>
    </source>
</evidence>
<dbReference type="PROSITE" id="PS00237">
    <property type="entry name" value="G_PROTEIN_RECEP_F1_1"/>
    <property type="match status" value="1"/>
</dbReference>
<evidence type="ECO:0000256" key="3">
    <source>
        <dbReference type="ARBA" id="ARBA00022989"/>
    </source>
</evidence>
<evidence type="ECO:0000313" key="11">
    <source>
        <dbReference type="Proteomes" id="UP000887572"/>
    </source>
</evidence>
<dbReference type="AlphaFoldDB" id="A0A914I329"/>
<keyword evidence="2 8" id="KW-0812">Transmembrane</keyword>
<keyword evidence="6 8" id="KW-0675">Receptor</keyword>
<dbReference type="Gene3D" id="1.20.1070.10">
    <property type="entry name" value="Rhodopsin 7-helix transmembrane proteins"/>
    <property type="match status" value="1"/>
</dbReference>
<evidence type="ECO:0000256" key="6">
    <source>
        <dbReference type="ARBA" id="ARBA00023170"/>
    </source>
</evidence>
<dbReference type="GO" id="GO:0004930">
    <property type="term" value="F:G protein-coupled receptor activity"/>
    <property type="evidence" value="ECO:0007669"/>
    <property type="project" value="UniProtKB-KW"/>
</dbReference>
<keyword evidence="4 8" id="KW-0297">G-protein coupled receptor</keyword>
<dbReference type="SUPFAM" id="SSF81321">
    <property type="entry name" value="Family A G protein-coupled receptor-like"/>
    <property type="match status" value="1"/>
</dbReference>
<feature type="transmembrane region" description="Helical" evidence="9">
    <location>
        <begin position="62"/>
        <end position="84"/>
    </location>
</feature>
<feature type="transmembrane region" description="Helical" evidence="9">
    <location>
        <begin position="96"/>
        <end position="116"/>
    </location>
</feature>
<evidence type="ECO:0000256" key="2">
    <source>
        <dbReference type="ARBA" id="ARBA00022692"/>
    </source>
</evidence>
<dbReference type="GO" id="GO:0016020">
    <property type="term" value="C:membrane"/>
    <property type="evidence" value="ECO:0007669"/>
    <property type="project" value="UniProtKB-SubCell"/>
</dbReference>
<dbReference type="Proteomes" id="UP000887572">
    <property type="component" value="Unplaced"/>
</dbReference>
<evidence type="ECO:0000256" key="7">
    <source>
        <dbReference type="ARBA" id="ARBA00023224"/>
    </source>
</evidence>
<dbReference type="PROSITE" id="PS50262">
    <property type="entry name" value="G_PROTEIN_RECEP_F1_2"/>
    <property type="match status" value="1"/>
</dbReference>